<evidence type="ECO:0000259" key="1">
    <source>
        <dbReference type="Pfam" id="PF14130"/>
    </source>
</evidence>
<dbReference type="InterPro" id="IPR025382">
    <property type="entry name" value="Cap4-like_endonuclease_dom"/>
</dbReference>
<gene>
    <name evidence="2" type="ORF">L5014_24555</name>
</gene>
<reference evidence="2" key="1">
    <citation type="submission" date="2022-01" db="EMBL/GenBank/DDBJ databases">
        <title>Genome sequence and assembly of Parabukholderia sp. RG36.</title>
        <authorList>
            <person name="Chhetri G."/>
        </authorList>
    </citation>
    <scope>NUCLEOTIDE SEQUENCE</scope>
    <source>
        <strain evidence="2">RG36</strain>
    </source>
</reference>
<dbReference type="Pfam" id="PF02810">
    <property type="entry name" value="SEC-C"/>
    <property type="match status" value="1"/>
</dbReference>
<dbReference type="Gene3D" id="3.10.450.50">
    <property type="match status" value="1"/>
</dbReference>
<dbReference type="Proteomes" id="UP001139308">
    <property type="component" value="Unassembled WGS sequence"/>
</dbReference>
<dbReference type="AlphaFoldDB" id="A0A9X1RWR7"/>
<organism evidence="2 3">
    <name type="scientific">Paraburkholderia tagetis</name>
    <dbReference type="NCBI Taxonomy" id="2913261"/>
    <lineage>
        <taxon>Bacteria</taxon>
        <taxon>Pseudomonadati</taxon>
        <taxon>Pseudomonadota</taxon>
        <taxon>Betaproteobacteria</taxon>
        <taxon>Burkholderiales</taxon>
        <taxon>Burkholderiaceae</taxon>
        <taxon>Paraburkholderia</taxon>
    </lineage>
</organism>
<protein>
    <submittedName>
        <fullName evidence="2">SEC-C domain-containing protein</fullName>
    </submittedName>
</protein>
<sequence length="929" mass="101984">MTSQPIVLDSVQLKRIEAVHRGFLYQHLYAAGCLLLASGSGSSAVIVEADEDIEIVLPDRHIYVQVKTRSDPLTDGDITGAIQRFTQLRQEHESGRRTGGASFVIVANVQPGPKLAERIKSENWPVDTTIHWPGSAPTDSTLPTPWIDVPEGLTACTTIAATLPFGSLTPETLVWKLAGLAMAAAAGMPPRVDHTFQARELPDLFEQLAIQLQDFPAPPPHYRSQEAEPTLASDARVRVIMGFSGSGKTMWAAQTALHSSAALVYFDVGDTPGPAVAIPLARELAGRFFGKSGGALGRILLPGASGTEMLRAIGLRLQADKIDATVVIDNAHRIPAESLRALVQQIPQAHFILLAQPGATVQELQATLAITPEPLYGWTTDTIAAEAAVQGCRADYATCERLHVLTAGLPLYVQNAAQITATQYGGELKHFCDDLETQTHDTPTAQEIILARVFGGLAPESRDTLAILCLADIPLERAEAEQFLERAISLDRRGFAKVVRDLRPTGAIELFGGDRLKVHDAIRVLGRVHLEGLGQRIQRAAQSALKDVLLASILRQKDLAKLSLYLRILADLGDVKTLVEFATDEIFHEMGLIEQISGMLEKAAASDSIDPKQRFAALDGLAFGDFKRKDIPKAMERLAAMERLISQHGLDDEDRLTVAMKNMNIAARLGDVGRVFDELERVSTLMPEKPAHVRVFRYNTAHALYDLREYDACAQITEKLIAEYYDVLGLEPGNVMRRNPDEIFPLLKKDADHTDDLKHLADCLDLQAHALNKMDRLAPFARIHAMKFYSMANALDSFVRVGQDLVDEFVARSDYIGAREVFERNLLPTVVGRKLVSHMVPVRSQYAVVLAYCGDHDQAAAEMAKLAPYEAGLSFEGQAELANQRRLIARLRQVAPPMQWTFPAPARKIGRNERCYCGSGKKFKHCHGN</sequence>
<dbReference type="SUPFAM" id="SSF103642">
    <property type="entry name" value="Sec-C motif"/>
    <property type="match status" value="1"/>
</dbReference>
<accession>A0A9X1RWR7</accession>
<dbReference type="InterPro" id="IPR027417">
    <property type="entry name" value="P-loop_NTPase"/>
</dbReference>
<dbReference type="RefSeq" id="WP_238466431.1">
    <property type="nucleotide sequence ID" value="NZ_JAKLJA010000024.1"/>
</dbReference>
<dbReference type="SUPFAM" id="SSF48452">
    <property type="entry name" value="TPR-like"/>
    <property type="match status" value="1"/>
</dbReference>
<dbReference type="Pfam" id="PF14130">
    <property type="entry name" value="Cap4_nuclease"/>
    <property type="match status" value="1"/>
</dbReference>
<name>A0A9X1RWR7_9BURK</name>
<dbReference type="GO" id="GO:0004518">
    <property type="term" value="F:nuclease activity"/>
    <property type="evidence" value="ECO:0007669"/>
    <property type="project" value="InterPro"/>
</dbReference>
<proteinExistence type="predicted"/>
<evidence type="ECO:0000313" key="3">
    <source>
        <dbReference type="Proteomes" id="UP001139308"/>
    </source>
</evidence>
<evidence type="ECO:0000313" key="2">
    <source>
        <dbReference type="EMBL" id="MCG5076504.1"/>
    </source>
</evidence>
<dbReference type="EMBL" id="JAKLJA010000024">
    <property type="protein sequence ID" value="MCG5076504.1"/>
    <property type="molecule type" value="Genomic_DNA"/>
</dbReference>
<dbReference type="SUPFAM" id="SSF52540">
    <property type="entry name" value="P-loop containing nucleoside triphosphate hydrolases"/>
    <property type="match status" value="1"/>
</dbReference>
<feature type="domain" description="CD-NTase associated protein 4-like DNA endonuclease" evidence="1">
    <location>
        <begin position="20"/>
        <end position="87"/>
    </location>
</feature>
<dbReference type="InterPro" id="IPR011990">
    <property type="entry name" value="TPR-like_helical_dom_sf"/>
</dbReference>
<keyword evidence="3" id="KW-1185">Reference proteome</keyword>
<dbReference type="InterPro" id="IPR004027">
    <property type="entry name" value="SEC_C_motif"/>
</dbReference>
<comment type="caution">
    <text evidence="2">The sequence shown here is derived from an EMBL/GenBank/DDBJ whole genome shotgun (WGS) entry which is preliminary data.</text>
</comment>